<reference evidence="9" key="1">
    <citation type="submission" date="2021-02" db="EMBL/GenBank/DDBJ databases">
        <title>Natronoglycomyces albus gen. nov., sp. nov, a haloalkaliphilic actinobacterium from a soda solonchak soil.</title>
        <authorList>
            <person name="Sorokin D.Y."/>
            <person name="Khijniak T.V."/>
            <person name="Zakharycheva A.P."/>
            <person name="Boueva O.V."/>
            <person name="Ariskina E.V."/>
            <person name="Hahnke R.L."/>
            <person name="Bunk B."/>
            <person name="Sproer C."/>
            <person name="Schumann P."/>
            <person name="Evtushenko L.I."/>
            <person name="Kublanov I.V."/>
        </authorList>
    </citation>
    <scope>NUCLEOTIDE SEQUENCE</scope>
    <source>
        <strain evidence="9">DSM 106290</strain>
    </source>
</reference>
<evidence type="ECO:0000313" key="10">
    <source>
        <dbReference type="Proteomes" id="UP000662939"/>
    </source>
</evidence>
<comment type="similarity">
    <text evidence="2 5">Belongs to the RecX family.</text>
</comment>
<dbReference type="InterPro" id="IPR053926">
    <property type="entry name" value="RecX_HTH_1st"/>
</dbReference>
<sequence length="333" mass="36644">MSHDSDKTGDNQRGRWQQGSRKHRYGRQISGGNGLGDAEAESQEERGPSRSRRSKSTKGDLGFSKPEPGSPEAARQYCLRLLSARPRTYAELTKALEKREFEAEVIAEVLDRYAEVGMIDDEVFARAWVTSRHRSRGLARRALAGELRRKGVESDHIDQALQEVSDDDERSAALDLARRRVRSLHGKPHEVIVRRLVGQLARRGYPAGLAFSVVKEVLEEQEETAAASELIDTDVEVGVDDGVAGPLGSAADRTTVEGDPALNQEASDGDDSQDSDAVLLRRSAPPQLRIATLRWGRSSSRADLWPSEDRRPILTRCASASAKSDVPSAVRSR</sequence>
<dbReference type="RefSeq" id="WP_213172608.1">
    <property type="nucleotide sequence ID" value="NZ_CP070496.1"/>
</dbReference>
<feature type="domain" description="RecX first three-helical" evidence="8">
    <location>
        <begin position="74"/>
        <end position="112"/>
    </location>
</feature>
<dbReference type="Pfam" id="PF02631">
    <property type="entry name" value="RecX_HTH2"/>
    <property type="match status" value="1"/>
</dbReference>
<keyword evidence="10" id="KW-1185">Reference proteome</keyword>
<accession>A0A895XVP2</accession>
<dbReference type="InterPro" id="IPR036388">
    <property type="entry name" value="WH-like_DNA-bd_sf"/>
</dbReference>
<dbReference type="Pfam" id="PF21982">
    <property type="entry name" value="RecX_HTH1"/>
    <property type="match status" value="1"/>
</dbReference>
<dbReference type="HAMAP" id="MF_01114">
    <property type="entry name" value="RecX"/>
    <property type="match status" value="1"/>
</dbReference>
<evidence type="ECO:0000256" key="1">
    <source>
        <dbReference type="ARBA" id="ARBA00004496"/>
    </source>
</evidence>
<feature type="region of interest" description="Disordered" evidence="6">
    <location>
        <begin position="1"/>
        <end position="72"/>
    </location>
</feature>
<dbReference type="AlphaFoldDB" id="A0A895XVP2"/>
<dbReference type="PANTHER" id="PTHR33602:SF1">
    <property type="entry name" value="REGULATORY PROTEIN RECX FAMILY PROTEIN"/>
    <property type="match status" value="1"/>
</dbReference>
<proteinExistence type="inferred from homology"/>
<feature type="compositionally biased region" description="Basic and acidic residues" evidence="6">
    <location>
        <begin position="1"/>
        <end position="13"/>
    </location>
</feature>
<dbReference type="EMBL" id="CP070496">
    <property type="protein sequence ID" value="QSB06596.1"/>
    <property type="molecule type" value="Genomic_DNA"/>
</dbReference>
<dbReference type="GO" id="GO:0006282">
    <property type="term" value="P:regulation of DNA repair"/>
    <property type="evidence" value="ECO:0007669"/>
    <property type="project" value="UniProtKB-UniRule"/>
</dbReference>
<dbReference type="InterPro" id="IPR053924">
    <property type="entry name" value="RecX_HTH_2nd"/>
</dbReference>
<evidence type="ECO:0000256" key="2">
    <source>
        <dbReference type="ARBA" id="ARBA00009695"/>
    </source>
</evidence>
<dbReference type="GO" id="GO:0005737">
    <property type="term" value="C:cytoplasm"/>
    <property type="evidence" value="ECO:0007669"/>
    <property type="project" value="UniProtKB-SubCell"/>
</dbReference>
<dbReference type="InterPro" id="IPR003783">
    <property type="entry name" value="Regulatory_RecX"/>
</dbReference>
<gene>
    <name evidence="5" type="primary">recX</name>
    <name evidence="9" type="ORF">JQS30_06780</name>
</gene>
<dbReference type="PANTHER" id="PTHR33602">
    <property type="entry name" value="REGULATORY PROTEIN RECX FAMILY PROTEIN"/>
    <property type="match status" value="1"/>
</dbReference>
<evidence type="ECO:0000259" key="8">
    <source>
        <dbReference type="Pfam" id="PF21982"/>
    </source>
</evidence>
<dbReference type="Gene3D" id="1.10.10.10">
    <property type="entry name" value="Winged helix-like DNA-binding domain superfamily/Winged helix DNA-binding domain"/>
    <property type="match status" value="2"/>
</dbReference>
<dbReference type="KEGG" id="nav:JQS30_06780"/>
<protein>
    <recommendedName>
        <fullName evidence="3 5">Regulatory protein RecX</fullName>
    </recommendedName>
</protein>
<evidence type="ECO:0000256" key="4">
    <source>
        <dbReference type="ARBA" id="ARBA00022490"/>
    </source>
</evidence>
<name>A0A895XVP2_9ACTN</name>
<comment type="subcellular location">
    <subcellularLocation>
        <location evidence="1 5">Cytoplasm</location>
    </subcellularLocation>
</comment>
<evidence type="ECO:0000259" key="7">
    <source>
        <dbReference type="Pfam" id="PF02631"/>
    </source>
</evidence>
<feature type="domain" description="RecX second three-helical" evidence="7">
    <location>
        <begin position="120"/>
        <end position="161"/>
    </location>
</feature>
<evidence type="ECO:0000256" key="6">
    <source>
        <dbReference type="SAM" id="MobiDB-lite"/>
    </source>
</evidence>
<evidence type="ECO:0000313" key="9">
    <source>
        <dbReference type="EMBL" id="QSB06596.1"/>
    </source>
</evidence>
<dbReference type="Proteomes" id="UP000662939">
    <property type="component" value="Chromosome"/>
</dbReference>
<feature type="region of interest" description="Disordered" evidence="6">
    <location>
        <begin position="241"/>
        <end position="275"/>
    </location>
</feature>
<organism evidence="9 10">
    <name type="scientific">Natronoglycomyces albus</name>
    <dbReference type="NCBI Taxonomy" id="2811108"/>
    <lineage>
        <taxon>Bacteria</taxon>
        <taxon>Bacillati</taxon>
        <taxon>Actinomycetota</taxon>
        <taxon>Actinomycetes</taxon>
        <taxon>Glycomycetales</taxon>
        <taxon>Glycomycetaceae</taxon>
        <taxon>Natronoglycomyces</taxon>
    </lineage>
</organism>
<keyword evidence="4 5" id="KW-0963">Cytoplasm</keyword>
<evidence type="ECO:0000256" key="5">
    <source>
        <dbReference type="HAMAP-Rule" id="MF_01114"/>
    </source>
</evidence>
<comment type="function">
    <text evidence="5">Modulates RecA activity.</text>
</comment>
<evidence type="ECO:0000256" key="3">
    <source>
        <dbReference type="ARBA" id="ARBA00018111"/>
    </source>
</evidence>